<proteinExistence type="predicted"/>
<dbReference type="EMBL" id="JARTCD010000063">
    <property type="protein sequence ID" value="KAJ8654345.1"/>
    <property type="molecule type" value="Genomic_DNA"/>
</dbReference>
<name>A0AAD7UXM7_9FUNG</name>
<feature type="domain" description="PhoD-like phosphatase" evidence="2">
    <location>
        <begin position="418"/>
        <end position="572"/>
    </location>
</feature>
<dbReference type="InterPro" id="IPR018946">
    <property type="entry name" value="PhoD-like_MPP"/>
</dbReference>
<feature type="compositionally biased region" description="Pro residues" evidence="1">
    <location>
        <begin position="1"/>
        <end position="12"/>
    </location>
</feature>
<organism evidence="3 4">
    <name type="scientific">Lichtheimia ornata</name>
    <dbReference type="NCBI Taxonomy" id="688661"/>
    <lineage>
        <taxon>Eukaryota</taxon>
        <taxon>Fungi</taxon>
        <taxon>Fungi incertae sedis</taxon>
        <taxon>Mucoromycota</taxon>
        <taxon>Mucoromycotina</taxon>
        <taxon>Mucoromycetes</taxon>
        <taxon>Mucorales</taxon>
        <taxon>Lichtheimiaceae</taxon>
        <taxon>Lichtheimia</taxon>
    </lineage>
</organism>
<reference evidence="3 4" key="1">
    <citation type="submission" date="2023-03" db="EMBL/GenBank/DDBJ databases">
        <title>Genome sequence of Lichtheimia ornata CBS 291.66.</title>
        <authorList>
            <person name="Mohabir J.T."/>
            <person name="Shea T.P."/>
            <person name="Kurbessoian T."/>
            <person name="Berby B."/>
            <person name="Fontaine J."/>
            <person name="Livny J."/>
            <person name="Gnirke A."/>
            <person name="Stajich J.E."/>
            <person name="Cuomo C.A."/>
        </authorList>
    </citation>
    <scope>NUCLEOTIDE SEQUENCE [LARGE SCALE GENOMIC DNA]</scope>
    <source>
        <strain evidence="3">CBS 291.66</strain>
    </source>
</reference>
<dbReference type="InterPro" id="IPR043904">
    <property type="entry name" value="PhoD_2-like"/>
</dbReference>
<dbReference type="Pfam" id="PF19050">
    <property type="entry name" value="PhoD_2"/>
    <property type="match status" value="2"/>
</dbReference>
<dbReference type="PANTHER" id="PTHR46689:SF1">
    <property type="entry name" value="PHOD-LIKE PHOSPHATASE DOMAIN-CONTAINING PROTEIN"/>
    <property type="match status" value="1"/>
</dbReference>
<accession>A0AAD7UXM7</accession>
<gene>
    <name evidence="3" type="ORF">O0I10_010041</name>
</gene>
<feature type="region of interest" description="Disordered" evidence="1">
    <location>
        <begin position="1"/>
        <end position="37"/>
    </location>
</feature>
<dbReference type="AlphaFoldDB" id="A0AAD7UXM7"/>
<dbReference type="RefSeq" id="XP_058339259.1">
    <property type="nucleotide sequence ID" value="XM_058490024.1"/>
</dbReference>
<dbReference type="GO" id="GO:0016020">
    <property type="term" value="C:membrane"/>
    <property type="evidence" value="ECO:0007669"/>
    <property type="project" value="TreeGrafter"/>
</dbReference>
<sequence>MYASYPPPPPPADGGMTTYNAGGGGGAPPPPPPVAEFQQMNLGGGHGGSGGRVVCGPLLRYLETDYRTGIYRGSCLIVSDHRQPPPLEITLQPVQGSSGPTQKLSAQGELLDVFRNEFHFWRYELRLPLQENEQLVVYTSPCLKESYSFHMPGYYQAMRFMFHSCNGFSDIPQETKDRFGEKDAPLWQDVLDRHNVMPFHVLLGGGDQLYQDRLIKEDFMKPWNDEKDPKKRVAMVLPKETKDGLEHFYFYNYIKNFGFEGNPWVAKAFATIPSVNMWDDHDIIDGYGSYPADMQQADCFQTLFANASRFYYLFQHHTTMDLAPQHGMIRGSVKSCNHIVNTLGPDIGLLSLDARGERTKYDVCQPVSYDRVFDALKRLPASVKHLIVLTGVPLIYPRLTLFEKAMDGAAGFNLATLAGKTGALGDLISGSLNKWNGDPELLDDMNDHWTAGNHEVERKRFIERLQQYARDRSIRVSLIGGDVHCCGAGRLYSKDMRNKEEGDPHLMVQIISSAIVNVPPPQALLAILNQNSTYITFNPNTEEKMYKLFLKSPNGNNRQNTKLMGMRNYTAGYLDETTGKLNFWIQAEKEVGKKGTMGYLVDVPKLVFSQAGARLYSHNKRDLMPPLRHGGSAAAPPPHPPRPGANYPPQQGQRPVPPPPLPARDAGGMPMPASNMYY</sequence>
<protein>
    <recommendedName>
        <fullName evidence="2">PhoD-like phosphatase domain-containing protein</fullName>
    </recommendedName>
</protein>
<dbReference type="InterPro" id="IPR038607">
    <property type="entry name" value="PhoD-like_sf"/>
</dbReference>
<dbReference type="PANTHER" id="PTHR46689">
    <property type="entry name" value="MEMBRANE PROTEIN, PUTATIVE-RELATED"/>
    <property type="match status" value="1"/>
</dbReference>
<feature type="compositionally biased region" description="Low complexity" evidence="1">
    <location>
        <begin position="644"/>
        <end position="654"/>
    </location>
</feature>
<dbReference type="Proteomes" id="UP001234581">
    <property type="component" value="Unassembled WGS sequence"/>
</dbReference>
<dbReference type="Gene3D" id="3.60.21.70">
    <property type="entry name" value="PhoD-like phosphatase"/>
    <property type="match status" value="1"/>
</dbReference>
<evidence type="ECO:0000313" key="3">
    <source>
        <dbReference type="EMBL" id="KAJ8654345.1"/>
    </source>
</evidence>
<feature type="domain" description="PhoD-like phosphatase" evidence="2">
    <location>
        <begin position="147"/>
        <end position="406"/>
    </location>
</feature>
<evidence type="ECO:0000313" key="4">
    <source>
        <dbReference type="Proteomes" id="UP001234581"/>
    </source>
</evidence>
<dbReference type="GeneID" id="83217445"/>
<evidence type="ECO:0000256" key="1">
    <source>
        <dbReference type="SAM" id="MobiDB-lite"/>
    </source>
</evidence>
<comment type="caution">
    <text evidence="3">The sequence shown here is derived from an EMBL/GenBank/DDBJ whole genome shotgun (WGS) entry which is preliminary data.</text>
</comment>
<evidence type="ECO:0000259" key="2">
    <source>
        <dbReference type="Pfam" id="PF19050"/>
    </source>
</evidence>
<dbReference type="CDD" id="cd07389">
    <property type="entry name" value="MPP_PhoD"/>
    <property type="match status" value="1"/>
</dbReference>
<feature type="region of interest" description="Disordered" evidence="1">
    <location>
        <begin position="621"/>
        <end position="678"/>
    </location>
</feature>
<keyword evidence="4" id="KW-1185">Reference proteome</keyword>